<evidence type="ECO:0000313" key="2">
    <source>
        <dbReference type="EMBL" id="OAH49152.1"/>
    </source>
</evidence>
<name>A0A177K6X0_9MICO</name>
<dbReference type="EMBL" id="LSTV01000005">
    <property type="protein sequence ID" value="OAH49152.1"/>
    <property type="molecule type" value="Genomic_DNA"/>
</dbReference>
<feature type="region of interest" description="Disordered" evidence="1">
    <location>
        <begin position="14"/>
        <end position="39"/>
    </location>
</feature>
<comment type="caution">
    <text evidence="2">The sequence shown here is derived from an EMBL/GenBank/DDBJ whole genome shotgun (WGS) entry which is preliminary data.</text>
</comment>
<evidence type="ECO:0000256" key="1">
    <source>
        <dbReference type="SAM" id="MobiDB-lite"/>
    </source>
</evidence>
<reference evidence="2 3" key="1">
    <citation type="submission" date="2016-02" db="EMBL/GenBank/DDBJ databases">
        <authorList>
            <person name="Wen L."/>
            <person name="He K."/>
            <person name="Yang H."/>
        </authorList>
    </citation>
    <scope>NUCLEOTIDE SEQUENCE [LARGE SCALE GENOMIC DNA]</scope>
    <source>
        <strain evidence="2 3">CD11_3</strain>
    </source>
</reference>
<sequence length="254" mass="26164">MLLASVALTGCVSTSSLESEQTPAPTAERTPAAAAEEVAEPPRCAEWAGDTTMLINLDEVLGVIEPADPMAGWLAGGDDLVRGEGACAPVSTQPVGTVETCTAPDAPLDDVSRAVSSAPVEYMFAAEAERQIAGYVEGRTADGEYMILGMQAWRFATPADAQAAPILDALAACDGSQAGDGRVRVFEGAEPAVVASVEGRDVFVVRSARPVTTEGEDAGLTATESSLLPEASVNAAEEWWQAQAAAALSREPRG</sequence>
<dbReference type="Proteomes" id="UP000076998">
    <property type="component" value="Unassembled WGS sequence"/>
</dbReference>
<evidence type="ECO:0000313" key="3">
    <source>
        <dbReference type="Proteomes" id="UP000076998"/>
    </source>
</evidence>
<dbReference type="AlphaFoldDB" id="A0A177K6X0"/>
<accession>A0A177K6X0</accession>
<organism evidence="2 3">
    <name type="scientific">Microbacterium oleivorans</name>
    <dbReference type="NCBI Taxonomy" id="273677"/>
    <lineage>
        <taxon>Bacteria</taxon>
        <taxon>Bacillati</taxon>
        <taxon>Actinomycetota</taxon>
        <taxon>Actinomycetes</taxon>
        <taxon>Micrococcales</taxon>
        <taxon>Microbacteriaceae</taxon>
        <taxon>Microbacterium</taxon>
    </lineage>
</organism>
<protein>
    <submittedName>
        <fullName evidence="2">Uncharacterized protein</fullName>
    </submittedName>
</protein>
<gene>
    <name evidence="2" type="ORF">AYL44_14240</name>
</gene>
<feature type="compositionally biased region" description="Low complexity" evidence="1">
    <location>
        <begin position="22"/>
        <end position="39"/>
    </location>
</feature>
<proteinExistence type="predicted"/>